<dbReference type="STRING" id="1670800.BSQ44_15480"/>
<dbReference type="InterPro" id="IPR036890">
    <property type="entry name" value="HATPase_C_sf"/>
</dbReference>
<dbReference type="InterPro" id="IPR003594">
    <property type="entry name" value="HATPase_dom"/>
</dbReference>
<dbReference type="Pfam" id="PF01590">
    <property type="entry name" value="GAF"/>
    <property type="match status" value="1"/>
</dbReference>
<dbReference type="SUPFAM" id="SSF55781">
    <property type="entry name" value="GAF domain-like"/>
    <property type="match status" value="1"/>
</dbReference>
<dbReference type="GO" id="GO:0016301">
    <property type="term" value="F:kinase activity"/>
    <property type="evidence" value="ECO:0007669"/>
    <property type="project" value="UniProtKB-KW"/>
</dbReference>
<dbReference type="InterPro" id="IPR011495">
    <property type="entry name" value="Sig_transdc_His_kin_sub2_dim/P"/>
</dbReference>
<keyword evidence="2" id="KW-0808">Transferase</keyword>
<dbReference type="SMART" id="SM00065">
    <property type="entry name" value="GAF"/>
    <property type="match status" value="1"/>
</dbReference>
<dbReference type="PANTHER" id="PTHR43102:SF2">
    <property type="entry name" value="GAF DOMAIN-CONTAINING PROTEIN"/>
    <property type="match status" value="1"/>
</dbReference>
<dbReference type="Proteomes" id="UP000182840">
    <property type="component" value="Chromosome"/>
</dbReference>
<organism evidence="2 3">
    <name type="scientific">Aquibium oceanicum</name>
    <dbReference type="NCBI Taxonomy" id="1670800"/>
    <lineage>
        <taxon>Bacteria</taxon>
        <taxon>Pseudomonadati</taxon>
        <taxon>Pseudomonadota</taxon>
        <taxon>Alphaproteobacteria</taxon>
        <taxon>Hyphomicrobiales</taxon>
        <taxon>Phyllobacteriaceae</taxon>
        <taxon>Aquibium</taxon>
    </lineage>
</organism>
<dbReference type="PANTHER" id="PTHR43102">
    <property type="entry name" value="SLR1143 PROTEIN"/>
    <property type="match status" value="1"/>
</dbReference>
<protein>
    <submittedName>
        <fullName evidence="2">Histidine kinase</fullName>
    </submittedName>
</protein>
<reference evidence="3" key="1">
    <citation type="submission" date="2016-11" db="EMBL/GenBank/DDBJ databases">
        <title>Mesorhizobium oceanicum sp. nov., isolated from deep seawater in South China Sea.</title>
        <authorList>
            <person name="Fu G.-Y."/>
        </authorList>
    </citation>
    <scope>NUCLEOTIDE SEQUENCE [LARGE SCALE GENOMIC DNA]</scope>
    <source>
        <strain evidence="3">B7</strain>
    </source>
</reference>
<proteinExistence type="predicted"/>
<dbReference type="RefSeq" id="WP_072605737.1">
    <property type="nucleotide sequence ID" value="NZ_CP018171.1"/>
</dbReference>
<dbReference type="EMBL" id="CP018171">
    <property type="protein sequence ID" value="APH72602.1"/>
    <property type="molecule type" value="Genomic_DNA"/>
</dbReference>
<dbReference type="Pfam" id="PF07568">
    <property type="entry name" value="HisKA_2"/>
    <property type="match status" value="1"/>
</dbReference>
<keyword evidence="3" id="KW-1185">Reference proteome</keyword>
<name>A0A1L3STG3_9HYPH</name>
<accession>A0A1L3STG3</accession>
<dbReference type="KEGG" id="meso:BSQ44_15480"/>
<dbReference type="InterPro" id="IPR003018">
    <property type="entry name" value="GAF"/>
</dbReference>
<evidence type="ECO:0000313" key="2">
    <source>
        <dbReference type="EMBL" id="APH72602.1"/>
    </source>
</evidence>
<dbReference type="AlphaFoldDB" id="A0A1L3STG3"/>
<feature type="domain" description="GAF" evidence="1">
    <location>
        <begin position="25"/>
        <end position="167"/>
    </location>
</feature>
<dbReference type="Gene3D" id="3.30.565.10">
    <property type="entry name" value="Histidine kinase-like ATPase, C-terminal domain"/>
    <property type="match status" value="1"/>
</dbReference>
<dbReference type="Pfam" id="PF13581">
    <property type="entry name" value="HATPase_c_2"/>
    <property type="match status" value="1"/>
</dbReference>
<dbReference type="InterPro" id="IPR029016">
    <property type="entry name" value="GAF-like_dom_sf"/>
</dbReference>
<keyword evidence="2" id="KW-0418">Kinase</keyword>
<evidence type="ECO:0000313" key="3">
    <source>
        <dbReference type="Proteomes" id="UP000182840"/>
    </source>
</evidence>
<evidence type="ECO:0000259" key="1">
    <source>
        <dbReference type="SMART" id="SM00065"/>
    </source>
</evidence>
<sequence length="364" mass="40134">MKAATHPRQEERLARLREYDILDTPRESDFDDIVGLASQICETPISVVNLIDRERQWFKAEVGLGVRETPLETSLCSHAVLEQDYMEIPDTLADDRTADNPLCLDTNGLRFYAGFLLKSAEGLPIGTLCVLDTKPRRLSDAQRNALRVLARQVVNQLDLRLALSRQELMRQEIDHRVKNSLQSIGAYVRQRRRRSQSDEAKDTLAAVETRIEAVASLHEQFYRADDGRRLDLAELGARLQELTAEMCPPGIFVEVRLPAVEVGAKSASALSMVMSEFIANSIKHAFDDRTEGRIEVTGALSSDGRIEIQCRDNGAGGAGVVTRDRSSGGLGLRIIEAGVGQLRASPRWTSDAGGTTLSFAFDGG</sequence>
<dbReference type="SUPFAM" id="SSF55874">
    <property type="entry name" value="ATPase domain of HSP90 chaperone/DNA topoisomerase II/histidine kinase"/>
    <property type="match status" value="1"/>
</dbReference>
<dbReference type="OrthoDB" id="9767435at2"/>
<gene>
    <name evidence="2" type="ORF">BSQ44_15480</name>
</gene>
<dbReference type="Gene3D" id="3.30.450.40">
    <property type="match status" value="1"/>
</dbReference>